<proteinExistence type="predicted"/>
<dbReference type="EMBL" id="CAEZYF010000008">
    <property type="protein sequence ID" value="CAB4723866.1"/>
    <property type="molecule type" value="Genomic_DNA"/>
</dbReference>
<evidence type="ECO:0000313" key="2">
    <source>
        <dbReference type="EMBL" id="CAB4363447.1"/>
    </source>
</evidence>
<accession>A0A6J6Y4Q1</accession>
<dbReference type="EMBL" id="CAFBIY010000131">
    <property type="protein sequence ID" value="CAB4852462.1"/>
    <property type="molecule type" value="Genomic_DNA"/>
</dbReference>
<evidence type="ECO:0000313" key="5">
    <source>
        <dbReference type="EMBL" id="CAB4852462.1"/>
    </source>
</evidence>
<evidence type="ECO:0000313" key="6">
    <source>
        <dbReference type="EMBL" id="CAB4924513.1"/>
    </source>
</evidence>
<feature type="compositionally biased region" description="Low complexity" evidence="1">
    <location>
        <begin position="136"/>
        <end position="145"/>
    </location>
</feature>
<dbReference type="EMBL" id="CAESGF010000005">
    <property type="protein sequence ID" value="CAB4363447.1"/>
    <property type="molecule type" value="Genomic_DNA"/>
</dbReference>
<organism evidence="4">
    <name type="scientific">freshwater metagenome</name>
    <dbReference type="NCBI Taxonomy" id="449393"/>
    <lineage>
        <taxon>unclassified sequences</taxon>
        <taxon>metagenomes</taxon>
        <taxon>ecological metagenomes</taxon>
    </lineage>
</organism>
<dbReference type="EMBL" id="CAFAAV010000012">
    <property type="protein sequence ID" value="CAB4803819.1"/>
    <property type="molecule type" value="Genomic_DNA"/>
</dbReference>
<feature type="compositionally biased region" description="Basic and acidic residues" evidence="1">
    <location>
        <begin position="39"/>
        <end position="48"/>
    </location>
</feature>
<protein>
    <submittedName>
        <fullName evidence="4">Unannotated protein</fullName>
    </submittedName>
</protein>
<feature type="region of interest" description="Disordered" evidence="1">
    <location>
        <begin position="30"/>
        <end position="64"/>
    </location>
</feature>
<dbReference type="AlphaFoldDB" id="A0A6J6Y4Q1"/>
<gene>
    <name evidence="3" type="ORF">UFOPK2656_01605</name>
    <name evidence="4" type="ORF">UFOPK3099_00278</name>
    <name evidence="5" type="ORF">UFOPK3267_02090</name>
    <name evidence="6" type="ORF">UFOPK3651_01073</name>
    <name evidence="2" type="ORF">UFOPK4189_01226</name>
</gene>
<dbReference type="EMBL" id="CAFBMT010000005">
    <property type="protein sequence ID" value="CAB4924513.1"/>
    <property type="molecule type" value="Genomic_DNA"/>
</dbReference>
<reference evidence="4" key="1">
    <citation type="submission" date="2020-05" db="EMBL/GenBank/DDBJ databases">
        <authorList>
            <person name="Chiriac C."/>
            <person name="Salcher M."/>
            <person name="Ghai R."/>
            <person name="Kavagutti S V."/>
        </authorList>
    </citation>
    <scope>NUCLEOTIDE SEQUENCE</scope>
</reference>
<evidence type="ECO:0000313" key="3">
    <source>
        <dbReference type="EMBL" id="CAB4723866.1"/>
    </source>
</evidence>
<sequence>MVGRVSCRCCPTGAVRAGWRHEPHPWELARTRPTGIAPDRNRARRESRPTGIAPEKAKRPGWCCGPKPARPPGRLLVGVDPLSIDHRALAFFSTNVIARRSLRFGGRSACQSVSGCPARSPARTPLRVAPHRRPGRVAPRPVARPWCSPPQHCHSPPKDRTTAPGSSSYRHRFRLVDPVGLRFAAAVIADDDGTPTPFLGPRWACALRYKGHFGPPICAGQDVFSVLTGLSTAMRR</sequence>
<name>A0A6J6Y4Q1_9ZZZZ</name>
<evidence type="ECO:0000256" key="1">
    <source>
        <dbReference type="SAM" id="MobiDB-lite"/>
    </source>
</evidence>
<evidence type="ECO:0000313" key="4">
    <source>
        <dbReference type="EMBL" id="CAB4803819.1"/>
    </source>
</evidence>
<feature type="region of interest" description="Disordered" evidence="1">
    <location>
        <begin position="113"/>
        <end position="167"/>
    </location>
</feature>